<dbReference type="GO" id="GO:0005737">
    <property type="term" value="C:cytoplasm"/>
    <property type="evidence" value="ECO:0007669"/>
    <property type="project" value="TreeGrafter"/>
</dbReference>
<dbReference type="PROSITE" id="PS00857">
    <property type="entry name" value="PREPHENATE_DEHYDR_1"/>
    <property type="match status" value="1"/>
</dbReference>
<keyword evidence="5" id="KW-0584">Phenylalanine biosynthesis</keyword>
<comment type="catalytic activity">
    <reaction evidence="7">
        <text>prephenate + H(+) = 3-phenylpyruvate + CO2 + H2O</text>
        <dbReference type="Rhea" id="RHEA:21648"/>
        <dbReference type="ChEBI" id="CHEBI:15377"/>
        <dbReference type="ChEBI" id="CHEBI:15378"/>
        <dbReference type="ChEBI" id="CHEBI:16526"/>
        <dbReference type="ChEBI" id="CHEBI:18005"/>
        <dbReference type="ChEBI" id="CHEBI:29934"/>
        <dbReference type="EC" id="4.2.1.51"/>
    </reaction>
</comment>
<evidence type="ECO:0000256" key="7">
    <source>
        <dbReference type="ARBA" id="ARBA00047848"/>
    </source>
</evidence>
<dbReference type="KEGG" id="lcc:B488_00540"/>
<dbReference type="Gene3D" id="3.30.70.260">
    <property type="match status" value="1"/>
</dbReference>
<dbReference type="PANTHER" id="PTHR21022:SF19">
    <property type="entry name" value="PREPHENATE DEHYDRATASE-RELATED"/>
    <property type="match status" value="1"/>
</dbReference>
<feature type="domain" description="Prephenate dehydratase" evidence="9">
    <location>
        <begin position="7"/>
        <end position="182"/>
    </location>
</feature>
<dbReference type="eggNOG" id="COG0077">
    <property type="taxonomic scope" value="Bacteria"/>
</dbReference>
<feature type="site" description="Essential for prephenate dehydratase activity" evidence="8">
    <location>
        <position position="175"/>
    </location>
</feature>
<dbReference type="Proteomes" id="UP000010799">
    <property type="component" value="Chromosome"/>
</dbReference>
<dbReference type="PATRIC" id="fig|1215343.11.peg.57"/>
<dbReference type="HOGENOM" id="CLU_035008_4_2_5"/>
<dbReference type="CDD" id="cd13631">
    <property type="entry name" value="PBP2_Ct-PDT_like"/>
    <property type="match status" value="1"/>
</dbReference>
<dbReference type="CDD" id="cd04905">
    <property type="entry name" value="ACT_CM-PDT"/>
    <property type="match status" value="1"/>
</dbReference>
<accession>L0ESY9</accession>
<dbReference type="InterPro" id="IPR001086">
    <property type="entry name" value="Preph_deHydtase"/>
</dbReference>
<dbReference type="EC" id="4.2.1.51" evidence="2"/>
<dbReference type="STRING" id="1215343.B488_00540"/>
<dbReference type="AlphaFoldDB" id="L0ESY9"/>
<reference evidence="10 11" key="1">
    <citation type="journal article" date="2012" name="Stand. Genomic Sci.">
        <title>Complete genome sequence of Liberibacter crescens BT-1.</title>
        <authorList>
            <person name="Leonard M.T."/>
            <person name="Fagen J.R."/>
            <person name="Davis-Richardson A.G."/>
            <person name="Davis M.J."/>
            <person name="Triplett E.W."/>
        </authorList>
    </citation>
    <scope>NUCLEOTIDE SEQUENCE [LARGE SCALE GENOMIC DNA]</scope>
    <source>
        <strain evidence="10 11">BT-1</strain>
    </source>
</reference>
<evidence type="ECO:0000313" key="10">
    <source>
        <dbReference type="EMBL" id="AGA64047.1"/>
    </source>
</evidence>
<evidence type="ECO:0000313" key="11">
    <source>
        <dbReference type="Proteomes" id="UP000010799"/>
    </source>
</evidence>
<keyword evidence="6 10" id="KW-0456">Lyase</keyword>
<dbReference type="SUPFAM" id="SSF53850">
    <property type="entry name" value="Periplasmic binding protein-like II"/>
    <property type="match status" value="1"/>
</dbReference>
<evidence type="ECO:0000256" key="3">
    <source>
        <dbReference type="ARBA" id="ARBA00022605"/>
    </source>
</evidence>
<protein>
    <recommendedName>
        <fullName evidence="2">prephenate dehydratase</fullName>
        <ecNumber evidence="2">4.2.1.51</ecNumber>
    </recommendedName>
</protein>
<evidence type="ECO:0000256" key="8">
    <source>
        <dbReference type="PIRSR" id="PIRSR001500-2"/>
    </source>
</evidence>
<dbReference type="GO" id="GO:0009094">
    <property type="term" value="P:L-phenylalanine biosynthetic process"/>
    <property type="evidence" value="ECO:0007669"/>
    <property type="project" value="UniProtKB-UniPathway"/>
</dbReference>
<evidence type="ECO:0000256" key="6">
    <source>
        <dbReference type="ARBA" id="ARBA00023239"/>
    </source>
</evidence>
<dbReference type="GO" id="GO:0004664">
    <property type="term" value="F:prephenate dehydratase activity"/>
    <property type="evidence" value="ECO:0007669"/>
    <property type="project" value="UniProtKB-EC"/>
</dbReference>
<dbReference type="PROSITE" id="PS51171">
    <property type="entry name" value="PREPHENATE_DEHYDR_3"/>
    <property type="match status" value="1"/>
</dbReference>
<dbReference type="EMBL" id="CP003789">
    <property type="protein sequence ID" value="AGA64047.1"/>
    <property type="molecule type" value="Genomic_DNA"/>
</dbReference>
<name>L0ESY9_LIBCB</name>
<evidence type="ECO:0000256" key="5">
    <source>
        <dbReference type="ARBA" id="ARBA00023222"/>
    </source>
</evidence>
<evidence type="ECO:0000259" key="9">
    <source>
        <dbReference type="PROSITE" id="PS51171"/>
    </source>
</evidence>
<keyword evidence="3" id="KW-0028">Amino-acid biosynthesis</keyword>
<evidence type="ECO:0000256" key="1">
    <source>
        <dbReference type="ARBA" id="ARBA00004741"/>
    </source>
</evidence>
<evidence type="ECO:0000256" key="4">
    <source>
        <dbReference type="ARBA" id="ARBA00023141"/>
    </source>
</evidence>
<dbReference type="InterPro" id="IPR045865">
    <property type="entry name" value="ACT-like_dom_sf"/>
</dbReference>
<keyword evidence="11" id="KW-1185">Reference proteome</keyword>
<dbReference type="InterPro" id="IPR008242">
    <property type="entry name" value="Chor_mutase/pphenate_deHydtase"/>
</dbReference>
<dbReference type="UniPathway" id="UPA00121">
    <property type="reaction ID" value="UER00345"/>
</dbReference>
<dbReference type="InterPro" id="IPR018528">
    <property type="entry name" value="Preph_deHydtase_CS"/>
</dbReference>
<dbReference type="NCBIfam" id="NF008866">
    <property type="entry name" value="PRK11899.1"/>
    <property type="match status" value="1"/>
</dbReference>
<organism evidence="10 11">
    <name type="scientific">Liberibacter crescens (strain BT-1)</name>
    <dbReference type="NCBI Taxonomy" id="1215343"/>
    <lineage>
        <taxon>Bacteria</taxon>
        <taxon>Pseudomonadati</taxon>
        <taxon>Pseudomonadota</taxon>
        <taxon>Alphaproteobacteria</taxon>
        <taxon>Hyphomicrobiales</taxon>
        <taxon>Rhizobiaceae</taxon>
        <taxon>Liberibacter</taxon>
    </lineage>
</organism>
<dbReference type="RefSeq" id="WP_015272474.1">
    <property type="nucleotide sequence ID" value="NC_019907.1"/>
</dbReference>
<gene>
    <name evidence="10" type="ordered locus">B488_00540</name>
</gene>
<evidence type="ECO:0000256" key="2">
    <source>
        <dbReference type="ARBA" id="ARBA00013147"/>
    </source>
</evidence>
<comment type="pathway">
    <text evidence="1">Amino-acid biosynthesis; L-phenylalanine biosynthesis; phenylpyruvate from prephenate: step 1/1.</text>
</comment>
<dbReference type="Pfam" id="PF00800">
    <property type="entry name" value="PDT"/>
    <property type="match status" value="1"/>
</dbReference>
<proteinExistence type="predicted"/>
<dbReference type="Gene3D" id="3.40.190.10">
    <property type="entry name" value="Periplasmic binding protein-like II"/>
    <property type="match status" value="2"/>
</dbReference>
<keyword evidence="4" id="KW-0057">Aromatic amino acid biosynthesis</keyword>
<dbReference type="SUPFAM" id="SSF55021">
    <property type="entry name" value="ACT-like"/>
    <property type="match status" value="1"/>
</dbReference>
<sequence length="283" mass="31663">MKKIQNKIAFQGDFGANSDTACRNMFPDAQTIPCMTFDDVFTCLANEEVNLAMIPFENTLAGRVAEIHQLLPETSFHIIGEYFMPIHLQLMAIKGVTKDEICTVHSHIHALSQCRKFLKKNGWLPVAVYDTAGAAKKVAIQRNRTMAALAPRLAASLYELNILSENVEDSKSNITRFIIISRDKKWAEPNPSEKIITSLLFNLRNIPSALYKALGAFATNSVNMTKLEGYQVDGKFSTTQFYADIEGHPTYEGVTSALEELLFFSERVLILGVYKGDSMRNLL</sequence>
<dbReference type="PANTHER" id="PTHR21022">
    <property type="entry name" value="PREPHENATE DEHYDRATASE P PROTEIN"/>
    <property type="match status" value="1"/>
</dbReference>
<dbReference type="PIRSF" id="PIRSF001500">
    <property type="entry name" value="Chor_mut_pdt_Ppr"/>
    <property type="match status" value="1"/>
</dbReference>